<name>A0A1C7N591_9FUNG</name>
<gene>
    <name evidence="2" type="ORF">A0J61_07682</name>
</gene>
<protein>
    <submittedName>
        <fullName evidence="2">Uncharacterized protein</fullName>
    </submittedName>
</protein>
<sequence>MTLGPQIFEQPETYTNCSRSRKISANIKTRLEQLNVKSNICFIVMSCCSLKAIIAYFVILKRLTMLYVLSYHPMITRLSAWSLALQSATVVIPNIYSLYCKAQGVDMLNRVNIESYGSADPTTYMQAMTAPTYT</sequence>
<organism evidence="2 3">
    <name type="scientific">Choanephora cucurbitarum</name>
    <dbReference type="NCBI Taxonomy" id="101091"/>
    <lineage>
        <taxon>Eukaryota</taxon>
        <taxon>Fungi</taxon>
        <taxon>Fungi incertae sedis</taxon>
        <taxon>Mucoromycota</taxon>
        <taxon>Mucoromycotina</taxon>
        <taxon>Mucoromycetes</taxon>
        <taxon>Mucorales</taxon>
        <taxon>Mucorineae</taxon>
        <taxon>Choanephoraceae</taxon>
        <taxon>Choanephoroideae</taxon>
        <taxon>Choanephora</taxon>
    </lineage>
</organism>
<dbReference type="Proteomes" id="UP000093000">
    <property type="component" value="Unassembled WGS sequence"/>
</dbReference>
<evidence type="ECO:0000313" key="2">
    <source>
        <dbReference type="EMBL" id="OBZ84270.1"/>
    </source>
</evidence>
<dbReference type="EMBL" id="LUGH01000533">
    <property type="protein sequence ID" value="OBZ84270.1"/>
    <property type="molecule type" value="Genomic_DNA"/>
</dbReference>
<accession>A0A1C7N591</accession>
<evidence type="ECO:0000313" key="3">
    <source>
        <dbReference type="Proteomes" id="UP000093000"/>
    </source>
</evidence>
<dbReference type="AlphaFoldDB" id="A0A1C7N591"/>
<keyword evidence="1" id="KW-1133">Transmembrane helix</keyword>
<keyword evidence="3" id="KW-1185">Reference proteome</keyword>
<keyword evidence="1" id="KW-0812">Transmembrane</keyword>
<feature type="transmembrane region" description="Helical" evidence="1">
    <location>
        <begin position="40"/>
        <end position="60"/>
    </location>
</feature>
<keyword evidence="1" id="KW-0472">Membrane</keyword>
<evidence type="ECO:0000256" key="1">
    <source>
        <dbReference type="SAM" id="Phobius"/>
    </source>
</evidence>
<dbReference type="InParanoid" id="A0A1C7N591"/>
<feature type="transmembrane region" description="Helical" evidence="1">
    <location>
        <begin position="80"/>
        <end position="100"/>
    </location>
</feature>
<comment type="caution">
    <text evidence="2">The sequence shown here is derived from an EMBL/GenBank/DDBJ whole genome shotgun (WGS) entry which is preliminary data.</text>
</comment>
<proteinExistence type="predicted"/>
<reference evidence="2 3" key="1">
    <citation type="submission" date="2016-03" db="EMBL/GenBank/DDBJ databases">
        <title>Choanephora cucurbitarum.</title>
        <authorList>
            <person name="Min B."/>
            <person name="Park H."/>
            <person name="Park J.-H."/>
            <person name="Shin H.-D."/>
            <person name="Choi I.-G."/>
        </authorList>
    </citation>
    <scope>NUCLEOTIDE SEQUENCE [LARGE SCALE GENOMIC DNA]</scope>
    <source>
        <strain evidence="2 3">KUS-F28377</strain>
    </source>
</reference>